<dbReference type="EMBL" id="BT088007">
    <property type="protein sequence ID" value="ACR38360.1"/>
    <property type="molecule type" value="mRNA"/>
</dbReference>
<name>C0PKI2_MAIZE</name>
<feature type="region of interest" description="Disordered" evidence="1">
    <location>
        <begin position="112"/>
        <end position="134"/>
    </location>
</feature>
<evidence type="ECO:0000256" key="1">
    <source>
        <dbReference type="SAM" id="MobiDB-lite"/>
    </source>
</evidence>
<accession>C0PKI2</accession>
<organism evidence="2">
    <name type="scientific">Zea mays</name>
    <name type="common">Maize</name>
    <dbReference type="NCBI Taxonomy" id="4577"/>
    <lineage>
        <taxon>Eukaryota</taxon>
        <taxon>Viridiplantae</taxon>
        <taxon>Streptophyta</taxon>
        <taxon>Embryophyta</taxon>
        <taxon>Tracheophyta</taxon>
        <taxon>Spermatophyta</taxon>
        <taxon>Magnoliopsida</taxon>
        <taxon>Liliopsida</taxon>
        <taxon>Poales</taxon>
        <taxon>Poaceae</taxon>
        <taxon>PACMAD clade</taxon>
        <taxon>Panicoideae</taxon>
        <taxon>Andropogonodae</taxon>
        <taxon>Andropogoneae</taxon>
        <taxon>Tripsacinae</taxon>
        <taxon>Zea</taxon>
    </lineage>
</organism>
<dbReference type="AlphaFoldDB" id="C0PKI2"/>
<dbReference type="EMBL" id="BT068801">
    <property type="protein sequence ID" value="ACN35698.1"/>
    <property type="molecule type" value="mRNA"/>
</dbReference>
<proteinExistence type="evidence at transcript level"/>
<reference evidence="2" key="1">
    <citation type="journal article" date="2009" name="PLoS Genet.">
        <title>Sequencing, mapping, and analysis of 27,455 maize full-length cDNAs.</title>
        <authorList>
            <person name="Soderlund C."/>
            <person name="Descour A."/>
            <person name="Kudrna D."/>
            <person name="Bomhoff M."/>
            <person name="Boyd L."/>
            <person name="Currie J."/>
            <person name="Angelova A."/>
            <person name="Collura K."/>
            <person name="Wissotski M."/>
            <person name="Ashley E."/>
            <person name="Morrow D."/>
            <person name="Fernandes J."/>
            <person name="Walbot V."/>
            <person name="Yu Y."/>
        </authorList>
    </citation>
    <scope>NUCLEOTIDE SEQUENCE</scope>
    <source>
        <strain evidence="2">B73</strain>
    </source>
</reference>
<sequence>MQVAPHIPVEPQHVGLVRSLVLVLDVHDPLVDPLVRPGRIQPVALVGEPGEDPPLLLSVRAAEVLHDPVVQHQEGLRAVFHRQQRGVVDDQELVFHGEGVPPQEREELAVVGRQPGDGGITPTGDSDDRVQEPGQLPVVVSHALDAEALGGEADAS</sequence>
<reference evidence="2" key="2">
    <citation type="submission" date="2012-06" db="EMBL/GenBank/DDBJ databases">
        <authorList>
            <person name="Yu Y."/>
            <person name="Currie J."/>
            <person name="Lomeli R."/>
            <person name="Angelova A."/>
            <person name="Collura K."/>
            <person name="Wissotski M."/>
            <person name="Campos D."/>
            <person name="Kudrna D."/>
            <person name="Golser W."/>
            <person name="Ashely E."/>
            <person name="Descour A."/>
            <person name="Fernandes J."/>
            <person name="Soderlund C."/>
            <person name="Walbot V."/>
        </authorList>
    </citation>
    <scope>NUCLEOTIDE SEQUENCE</scope>
    <source>
        <strain evidence="2">B73</strain>
    </source>
</reference>
<evidence type="ECO:0000313" key="2">
    <source>
        <dbReference type="EMBL" id="ACN35698.1"/>
    </source>
</evidence>
<protein>
    <submittedName>
        <fullName evidence="2">Uncharacterized protein</fullName>
    </submittedName>
</protein>